<dbReference type="PATRIC" id="fig|1121307.3.peg.1407"/>
<dbReference type="Proteomes" id="UP000036756">
    <property type="component" value="Unassembled WGS sequence"/>
</dbReference>
<name>A0A0J8G1Z7_CLOCY</name>
<protein>
    <submittedName>
        <fullName evidence="2">Uncharacterized protein</fullName>
    </submittedName>
</protein>
<organism evidence="2 3">
    <name type="scientific">Clostridium cylindrosporum DSM 605</name>
    <dbReference type="NCBI Taxonomy" id="1121307"/>
    <lineage>
        <taxon>Bacteria</taxon>
        <taxon>Bacillati</taxon>
        <taxon>Bacillota</taxon>
        <taxon>Clostridia</taxon>
        <taxon>Eubacteriales</taxon>
        <taxon>Clostridiaceae</taxon>
        <taxon>Clostridium</taxon>
    </lineage>
</organism>
<dbReference type="STRING" id="1121307.CLCY_3c00530"/>
<sequence length="44" mass="4847">MVSLALSPATIIVTILNLVLMGLGIYTLFLVIKALRIYIKKNSK</sequence>
<dbReference type="EMBL" id="LFVU01000026">
    <property type="protein sequence ID" value="KMT21786.1"/>
    <property type="molecule type" value="Genomic_DNA"/>
</dbReference>
<reference evidence="2 3" key="1">
    <citation type="submission" date="2015-06" db="EMBL/GenBank/DDBJ databases">
        <title>Draft genome sequence of the purine-degrading Clostridium cylindrosporum HC-1 (DSM 605).</title>
        <authorList>
            <person name="Poehlein A."/>
            <person name="Schiel-Bengelsdorf B."/>
            <person name="Bengelsdorf F."/>
            <person name="Daniel R."/>
            <person name="Duerre P."/>
        </authorList>
    </citation>
    <scope>NUCLEOTIDE SEQUENCE [LARGE SCALE GENOMIC DNA]</scope>
    <source>
        <strain evidence="2 3">DSM 605</strain>
    </source>
</reference>
<evidence type="ECO:0000313" key="3">
    <source>
        <dbReference type="Proteomes" id="UP000036756"/>
    </source>
</evidence>
<keyword evidence="1" id="KW-1133">Transmembrane helix</keyword>
<keyword evidence="3" id="KW-1185">Reference proteome</keyword>
<evidence type="ECO:0000256" key="1">
    <source>
        <dbReference type="SAM" id="Phobius"/>
    </source>
</evidence>
<accession>A0A0J8G1Z7</accession>
<comment type="caution">
    <text evidence="2">The sequence shown here is derived from an EMBL/GenBank/DDBJ whole genome shotgun (WGS) entry which is preliminary data.</text>
</comment>
<feature type="transmembrane region" description="Helical" evidence="1">
    <location>
        <begin position="6"/>
        <end position="32"/>
    </location>
</feature>
<dbReference type="AlphaFoldDB" id="A0A0J8G1Z7"/>
<gene>
    <name evidence="2" type="ORF">CLCY_3c00530</name>
</gene>
<keyword evidence="1" id="KW-0812">Transmembrane</keyword>
<dbReference type="RefSeq" id="WP_278336152.1">
    <property type="nucleotide sequence ID" value="NZ_LFVU01000026.1"/>
</dbReference>
<proteinExistence type="predicted"/>
<keyword evidence="1" id="KW-0472">Membrane</keyword>
<evidence type="ECO:0000313" key="2">
    <source>
        <dbReference type="EMBL" id="KMT21786.1"/>
    </source>
</evidence>